<dbReference type="PANTHER" id="PTHR15204">
    <property type="entry name" value="LARGE PROLINE-RICH PROTEIN BAG6"/>
    <property type="match status" value="1"/>
</dbReference>
<dbReference type="EMBL" id="JACBKZ010000002">
    <property type="protein sequence ID" value="KAF5957555.1"/>
    <property type="molecule type" value="Genomic_DNA"/>
</dbReference>
<proteinExistence type="predicted"/>
<reference evidence="2" key="1">
    <citation type="journal article" date="2020" name="Nat. Commun.">
        <title>Genome assembly of wild tea tree DASZ reveals pedigree and selection history of tea varieties.</title>
        <authorList>
            <person name="Zhang W."/>
            <person name="Zhang Y."/>
            <person name="Qiu H."/>
            <person name="Guo Y."/>
            <person name="Wan H."/>
            <person name="Zhang X."/>
            <person name="Scossa F."/>
            <person name="Alseekh S."/>
            <person name="Zhang Q."/>
            <person name="Wang P."/>
            <person name="Xu L."/>
            <person name="Schmidt M.H."/>
            <person name="Jia X."/>
            <person name="Li D."/>
            <person name="Zhu A."/>
            <person name="Guo F."/>
            <person name="Chen W."/>
            <person name="Ni D."/>
            <person name="Usadel B."/>
            <person name="Fernie A.R."/>
            <person name="Wen W."/>
        </authorList>
    </citation>
    <scope>NUCLEOTIDE SEQUENCE [LARGE SCALE GENOMIC DNA]</scope>
    <source>
        <strain evidence="2">cv. G240</strain>
    </source>
</reference>
<evidence type="ECO:0000313" key="2">
    <source>
        <dbReference type="Proteomes" id="UP000593564"/>
    </source>
</evidence>
<dbReference type="PANTHER" id="PTHR15204:SF0">
    <property type="entry name" value="LARGE PROLINE-RICH PROTEIN BAG6"/>
    <property type="match status" value="1"/>
</dbReference>
<dbReference type="GO" id="GO:0036503">
    <property type="term" value="P:ERAD pathway"/>
    <property type="evidence" value="ECO:0007669"/>
    <property type="project" value="TreeGrafter"/>
</dbReference>
<dbReference type="GO" id="GO:0071818">
    <property type="term" value="C:BAT3 complex"/>
    <property type="evidence" value="ECO:0007669"/>
    <property type="project" value="TreeGrafter"/>
</dbReference>
<keyword evidence="2" id="KW-1185">Reference proteome</keyword>
<dbReference type="GO" id="GO:0051787">
    <property type="term" value="F:misfolded protein binding"/>
    <property type="evidence" value="ECO:0007669"/>
    <property type="project" value="TreeGrafter"/>
</dbReference>
<dbReference type="Proteomes" id="UP000593564">
    <property type="component" value="Unassembled WGS sequence"/>
</dbReference>
<accession>A0A7J7HYI1</accession>
<evidence type="ECO:0000313" key="1">
    <source>
        <dbReference type="EMBL" id="KAF5957555.1"/>
    </source>
</evidence>
<sequence length="89" mass="9166">MLELGRTTMTLRMGQAPADAVVNAGPAVYISTSGPNPIMVQPLPFQPGTSFGAIPAGTVQLGSGLTGGSPGSGFLPRNIDIRIRSLRRC</sequence>
<dbReference type="AlphaFoldDB" id="A0A7J7HYI1"/>
<comment type="caution">
    <text evidence="1">The sequence shown here is derived from an EMBL/GenBank/DDBJ whole genome shotgun (WGS) entry which is preliminary data.</text>
</comment>
<dbReference type="GO" id="GO:0031593">
    <property type="term" value="F:polyubiquitin modification-dependent protein binding"/>
    <property type="evidence" value="ECO:0007669"/>
    <property type="project" value="TreeGrafter"/>
</dbReference>
<organism evidence="1 2">
    <name type="scientific">Camellia sinensis</name>
    <name type="common">Tea plant</name>
    <name type="synonym">Thea sinensis</name>
    <dbReference type="NCBI Taxonomy" id="4442"/>
    <lineage>
        <taxon>Eukaryota</taxon>
        <taxon>Viridiplantae</taxon>
        <taxon>Streptophyta</taxon>
        <taxon>Embryophyta</taxon>
        <taxon>Tracheophyta</taxon>
        <taxon>Spermatophyta</taxon>
        <taxon>Magnoliopsida</taxon>
        <taxon>eudicotyledons</taxon>
        <taxon>Gunneridae</taxon>
        <taxon>Pentapetalae</taxon>
        <taxon>asterids</taxon>
        <taxon>Ericales</taxon>
        <taxon>Theaceae</taxon>
        <taxon>Camellia</taxon>
    </lineage>
</organism>
<protein>
    <submittedName>
        <fullName evidence="1">Uncharacterized protein</fullName>
    </submittedName>
</protein>
<gene>
    <name evidence="1" type="ORF">HYC85_004780</name>
</gene>
<reference evidence="1 2" key="2">
    <citation type="submission" date="2020-07" db="EMBL/GenBank/DDBJ databases">
        <title>Genome assembly of wild tea tree DASZ reveals pedigree and selection history of tea varieties.</title>
        <authorList>
            <person name="Zhang W."/>
        </authorList>
    </citation>
    <scope>NUCLEOTIDE SEQUENCE [LARGE SCALE GENOMIC DNA]</scope>
    <source>
        <strain evidence="2">cv. G240</strain>
        <tissue evidence="1">Leaf</tissue>
    </source>
</reference>
<name>A0A7J7HYI1_CAMSI</name>